<dbReference type="NCBIfam" id="TIGR00121">
    <property type="entry name" value="birA_ligase"/>
    <property type="match status" value="1"/>
</dbReference>
<feature type="DNA-binding region" description="H-T-H motif" evidence="6">
    <location>
        <begin position="19"/>
        <end position="38"/>
    </location>
</feature>
<evidence type="ECO:0000256" key="6">
    <source>
        <dbReference type="HAMAP-Rule" id="MF_00978"/>
    </source>
</evidence>
<dbReference type="InterPro" id="IPR004408">
    <property type="entry name" value="Biotin_CoA_COase_ligase"/>
</dbReference>
<dbReference type="InterPro" id="IPR036388">
    <property type="entry name" value="WH-like_DNA-bd_sf"/>
</dbReference>
<dbReference type="Pfam" id="PF02237">
    <property type="entry name" value="BPL_C"/>
    <property type="match status" value="1"/>
</dbReference>
<dbReference type="InterPro" id="IPR030855">
    <property type="entry name" value="Bifunct_BirA"/>
</dbReference>
<dbReference type="SUPFAM" id="SSF46785">
    <property type="entry name" value="Winged helix' DNA-binding domain"/>
    <property type="match status" value="1"/>
</dbReference>
<evidence type="ECO:0000256" key="5">
    <source>
        <dbReference type="ARBA" id="ARBA00023267"/>
    </source>
</evidence>
<comment type="caution">
    <text evidence="6">Lacks conserved residue(s) required for the propagation of feature annotation.</text>
</comment>
<gene>
    <name evidence="6" type="primary">birA</name>
    <name evidence="8" type="ORF">ACFO8Q_16610</name>
</gene>
<evidence type="ECO:0000259" key="7">
    <source>
        <dbReference type="PROSITE" id="PS51733"/>
    </source>
</evidence>
<dbReference type="InterPro" id="IPR004143">
    <property type="entry name" value="BPL_LPL_catalytic"/>
</dbReference>
<dbReference type="CDD" id="cd00090">
    <property type="entry name" value="HTH_ARSR"/>
    <property type="match status" value="1"/>
</dbReference>
<dbReference type="SUPFAM" id="SSF55681">
    <property type="entry name" value="Class II aaRS and biotin synthetases"/>
    <property type="match status" value="1"/>
</dbReference>
<dbReference type="SUPFAM" id="SSF50037">
    <property type="entry name" value="C-terminal domain of transcriptional repressors"/>
    <property type="match status" value="1"/>
</dbReference>
<dbReference type="InterPro" id="IPR045864">
    <property type="entry name" value="aa-tRNA-synth_II/BPL/LPL"/>
</dbReference>
<dbReference type="CDD" id="cd16442">
    <property type="entry name" value="BPL"/>
    <property type="match status" value="1"/>
</dbReference>
<dbReference type="PANTHER" id="PTHR12835">
    <property type="entry name" value="BIOTIN PROTEIN LIGASE"/>
    <property type="match status" value="1"/>
</dbReference>
<keyword evidence="6" id="KW-0805">Transcription regulation</keyword>
<feature type="domain" description="BPL/LPL catalytic" evidence="7">
    <location>
        <begin position="67"/>
        <end position="258"/>
    </location>
</feature>
<evidence type="ECO:0000313" key="9">
    <source>
        <dbReference type="Proteomes" id="UP001596002"/>
    </source>
</evidence>
<keyword evidence="9" id="KW-1185">Reference proteome</keyword>
<evidence type="ECO:0000256" key="1">
    <source>
        <dbReference type="ARBA" id="ARBA00022598"/>
    </source>
</evidence>
<dbReference type="EMBL" id="JBHSHC010000112">
    <property type="protein sequence ID" value="MFC4768962.1"/>
    <property type="molecule type" value="Genomic_DNA"/>
</dbReference>
<name>A0ABV9Q6T0_9BACL</name>
<keyword evidence="6" id="KW-0804">Transcription</keyword>
<feature type="binding site" evidence="6">
    <location>
        <position position="185"/>
    </location>
    <ligand>
        <name>biotin</name>
        <dbReference type="ChEBI" id="CHEBI:57586"/>
    </ligand>
</feature>
<dbReference type="InterPro" id="IPR011991">
    <property type="entry name" value="ArsR-like_HTH"/>
</dbReference>
<dbReference type="EC" id="6.3.4.15" evidence="6"/>
<dbReference type="HAMAP" id="MF_00978">
    <property type="entry name" value="Bifunct_BirA"/>
    <property type="match status" value="1"/>
</dbReference>
<sequence length="322" mass="35558">MKEQILKLLRANPDNYISGEEICRRFDVSRTAIWKHIKDLQEEGYQIDAVRNKGYRLVSIPDLVTAAEILEGLQTKRMGQHIVHLKVVDSTNVVAAKLADEGEPEGTLVISDQQTGGKGRRGRPWFSPPGTGIWMSLVLRPQLPMAHAPQLTLVAAVAVSQALTEVTGSQAGIKWPNDILFDDRKCCGILTEMNMESEEITSVILGIGINVNQVRSDFPEEIQGIATSLREITGHPIPRASVVQRILEKFETLYDQYVENGSFACIRDQWKKQSITLGRHVSAATSRGIITGVAVDIDEMGALVVETEQGQQKVYSADIQVS</sequence>
<feature type="binding site" evidence="6">
    <location>
        <position position="114"/>
    </location>
    <ligand>
        <name>biotin</name>
        <dbReference type="ChEBI" id="CHEBI:57586"/>
    </ligand>
</feature>
<dbReference type="Pfam" id="PF08279">
    <property type="entry name" value="HTH_11"/>
    <property type="match status" value="1"/>
</dbReference>
<keyword evidence="1 6" id="KW-0436">Ligase</keyword>
<keyword evidence="5 6" id="KW-0092">Biotin</keyword>
<comment type="similarity">
    <text evidence="6">Belongs to the biotin--protein ligase family.</text>
</comment>
<proteinExistence type="inferred from homology"/>
<comment type="caution">
    <text evidence="8">The sequence shown here is derived from an EMBL/GenBank/DDBJ whole genome shotgun (WGS) entry which is preliminary data.</text>
</comment>
<dbReference type="Proteomes" id="UP001596002">
    <property type="component" value="Unassembled WGS sequence"/>
</dbReference>
<evidence type="ECO:0000256" key="4">
    <source>
        <dbReference type="ARBA" id="ARBA00023125"/>
    </source>
</evidence>
<dbReference type="RefSeq" id="WP_380026917.1">
    <property type="nucleotide sequence ID" value="NZ_JBHSHC010000112.1"/>
</dbReference>
<dbReference type="GO" id="GO:0004077">
    <property type="term" value="F:biotin--[biotin carboxyl-carrier protein] ligase activity"/>
    <property type="evidence" value="ECO:0007669"/>
    <property type="project" value="UniProtKB-EC"/>
</dbReference>
<keyword evidence="4 6" id="KW-0238">DNA-binding</keyword>
<dbReference type="InterPro" id="IPR008988">
    <property type="entry name" value="Transcriptional_repressor_C"/>
</dbReference>
<dbReference type="PANTHER" id="PTHR12835:SF5">
    <property type="entry name" value="BIOTIN--PROTEIN LIGASE"/>
    <property type="match status" value="1"/>
</dbReference>
<dbReference type="InterPro" id="IPR003142">
    <property type="entry name" value="BPL_C"/>
</dbReference>
<keyword evidence="2 6" id="KW-0547">Nucleotide-binding</keyword>
<accession>A0ABV9Q6T0</accession>
<feature type="binding site" evidence="6">
    <location>
        <begin position="90"/>
        <end position="92"/>
    </location>
    <ligand>
        <name>biotin</name>
        <dbReference type="ChEBI" id="CHEBI:57586"/>
    </ligand>
</feature>
<protein>
    <recommendedName>
        <fullName evidence="6">Bifunctional ligase/repressor BirA</fullName>
    </recommendedName>
    <alternativeName>
        <fullName evidence="6">Biotin--[acetyl-CoA-carboxylase] ligase</fullName>
        <ecNumber evidence="6">6.3.4.15</ecNumber>
    </alternativeName>
    <alternativeName>
        <fullName evidence="6">Biotin--protein ligase</fullName>
    </alternativeName>
    <alternativeName>
        <fullName evidence="6">Biotin-[acetyl-CoA carboxylase] synthetase</fullName>
    </alternativeName>
</protein>
<evidence type="ECO:0000256" key="3">
    <source>
        <dbReference type="ARBA" id="ARBA00022840"/>
    </source>
</evidence>
<comment type="function">
    <text evidence="6">Acts both as a biotin--[acetyl-CoA-carboxylase] ligase and a repressor.</text>
</comment>
<comment type="catalytic activity">
    <reaction evidence="6">
        <text>biotin + L-lysyl-[protein] + ATP = N(6)-biotinyl-L-lysyl-[protein] + AMP + diphosphate + H(+)</text>
        <dbReference type="Rhea" id="RHEA:11756"/>
        <dbReference type="Rhea" id="RHEA-COMP:9752"/>
        <dbReference type="Rhea" id="RHEA-COMP:10505"/>
        <dbReference type="ChEBI" id="CHEBI:15378"/>
        <dbReference type="ChEBI" id="CHEBI:29969"/>
        <dbReference type="ChEBI" id="CHEBI:30616"/>
        <dbReference type="ChEBI" id="CHEBI:33019"/>
        <dbReference type="ChEBI" id="CHEBI:57586"/>
        <dbReference type="ChEBI" id="CHEBI:83144"/>
        <dbReference type="ChEBI" id="CHEBI:456215"/>
        <dbReference type="EC" id="6.3.4.15"/>
    </reaction>
</comment>
<keyword evidence="3 6" id="KW-0067">ATP-binding</keyword>
<dbReference type="InterPro" id="IPR013196">
    <property type="entry name" value="HTH_11"/>
</dbReference>
<keyword evidence="6" id="KW-0678">Repressor</keyword>
<evidence type="ECO:0000313" key="8">
    <source>
        <dbReference type="EMBL" id="MFC4768962.1"/>
    </source>
</evidence>
<reference evidence="9" key="1">
    <citation type="journal article" date="2019" name="Int. J. Syst. Evol. Microbiol.">
        <title>The Global Catalogue of Microorganisms (GCM) 10K type strain sequencing project: providing services to taxonomists for standard genome sequencing and annotation.</title>
        <authorList>
            <consortium name="The Broad Institute Genomics Platform"/>
            <consortium name="The Broad Institute Genome Sequencing Center for Infectious Disease"/>
            <person name="Wu L."/>
            <person name="Ma J."/>
        </authorList>
    </citation>
    <scope>NUCLEOTIDE SEQUENCE [LARGE SCALE GENOMIC DNA]</scope>
    <source>
        <strain evidence="9">WYCCWR 12678</strain>
    </source>
</reference>
<dbReference type="PROSITE" id="PS51733">
    <property type="entry name" value="BPL_LPL_CATALYTIC"/>
    <property type="match status" value="1"/>
</dbReference>
<dbReference type="Gene3D" id="3.30.930.10">
    <property type="entry name" value="Bira Bifunctional Protein, Domain 2"/>
    <property type="match status" value="1"/>
</dbReference>
<evidence type="ECO:0000256" key="2">
    <source>
        <dbReference type="ARBA" id="ARBA00022741"/>
    </source>
</evidence>
<dbReference type="InterPro" id="IPR036390">
    <property type="entry name" value="WH_DNA-bd_sf"/>
</dbReference>
<dbReference type="Gene3D" id="1.10.10.10">
    <property type="entry name" value="Winged helix-like DNA-binding domain superfamily/Winged helix DNA-binding domain"/>
    <property type="match status" value="1"/>
</dbReference>
<organism evidence="8 9">
    <name type="scientific">Effusibacillus consociatus</name>
    <dbReference type="NCBI Taxonomy" id="1117041"/>
    <lineage>
        <taxon>Bacteria</taxon>
        <taxon>Bacillati</taxon>
        <taxon>Bacillota</taxon>
        <taxon>Bacilli</taxon>
        <taxon>Bacillales</taxon>
        <taxon>Alicyclobacillaceae</taxon>
        <taxon>Effusibacillus</taxon>
    </lineage>
</organism>
<dbReference type="Gene3D" id="2.30.30.100">
    <property type="match status" value="1"/>
</dbReference>
<dbReference type="Pfam" id="PF03099">
    <property type="entry name" value="BPL_LplA_LipB"/>
    <property type="match status" value="1"/>
</dbReference>